<keyword evidence="8" id="KW-0239">DNA-directed DNA polymerase</keyword>
<proteinExistence type="predicted"/>
<organism evidence="13 14">
    <name type="scientific">Nesidiocoris tenuis</name>
    <dbReference type="NCBI Taxonomy" id="355587"/>
    <lineage>
        <taxon>Eukaryota</taxon>
        <taxon>Metazoa</taxon>
        <taxon>Ecdysozoa</taxon>
        <taxon>Arthropoda</taxon>
        <taxon>Hexapoda</taxon>
        <taxon>Insecta</taxon>
        <taxon>Pterygota</taxon>
        <taxon>Neoptera</taxon>
        <taxon>Paraneoptera</taxon>
        <taxon>Hemiptera</taxon>
        <taxon>Heteroptera</taxon>
        <taxon>Panheteroptera</taxon>
        <taxon>Cimicomorpha</taxon>
        <taxon>Miridae</taxon>
        <taxon>Dicyphina</taxon>
        <taxon>Nesidiocoris</taxon>
    </lineage>
</organism>
<keyword evidence="2" id="KW-0479">Metal-binding</keyword>
<dbReference type="GO" id="GO:0046872">
    <property type="term" value="F:metal ion binding"/>
    <property type="evidence" value="ECO:0007669"/>
    <property type="project" value="UniProtKB-KW"/>
</dbReference>
<keyword evidence="14" id="KW-1185">Reference proteome</keyword>
<evidence type="ECO:0000256" key="7">
    <source>
        <dbReference type="ARBA" id="ARBA00022918"/>
    </source>
</evidence>
<dbReference type="InterPro" id="IPR057670">
    <property type="entry name" value="SH3_retrovirus"/>
</dbReference>
<dbReference type="InterPro" id="IPR013103">
    <property type="entry name" value="RVT_2"/>
</dbReference>
<dbReference type="GO" id="GO:0006310">
    <property type="term" value="P:DNA recombination"/>
    <property type="evidence" value="ECO:0007669"/>
    <property type="project" value="UniProtKB-KW"/>
</dbReference>
<protein>
    <recommendedName>
        <fullName evidence="12">Integrase catalytic domain-containing protein</fullName>
    </recommendedName>
</protein>
<dbReference type="Gene3D" id="3.30.420.10">
    <property type="entry name" value="Ribonuclease H-like superfamily/Ribonuclease H"/>
    <property type="match status" value="1"/>
</dbReference>
<dbReference type="GO" id="GO:0015074">
    <property type="term" value="P:DNA integration"/>
    <property type="evidence" value="ECO:0007669"/>
    <property type="project" value="UniProtKB-KW"/>
</dbReference>
<dbReference type="InterPro" id="IPR036397">
    <property type="entry name" value="RNaseH_sf"/>
</dbReference>
<evidence type="ECO:0000256" key="8">
    <source>
        <dbReference type="ARBA" id="ARBA00022932"/>
    </source>
</evidence>
<evidence type="ECO:0000313" key="14">
    <source>
        <dbReference type="Proteomes" id="UP000479000"/>
    </source>
</evidence>
<dbReference type="GO" id="GO:0003964">
    <property type="term" value="F:RNA-directed DNA polymerase activity"/>
    <property type="evidence" value="ECO:0007669"/>
    <property type="project" value="UniProtKB-KW"/>
</dbReference>
<evidence type="ECO:0000256" key="1">
    <source>
        <dbReference type="ARBA" id="ARBA00022722"/>
    </source>
</evidence>
<feature type="compositionally biased region" description="Acidic residues" evidence="11">
    <location>
        <begin position="285"/>
        <end position="310"/>
    </location>
</feature>
<dbReference type="PANTHER" id="PTHR42648">
    <property type="entry name" value="TRANSPOSASE, PUTATIVE-RELATED"/>
    <property type="match status" value="1"/>
</dbReference>
<keyword evidence="8" id="KW-0808">Transferase</keyword>
<dbReference type="Pfam" id="PF00665">
    <property type="entry name" value="rve"/>
    <property type="match status" value="1"/>
</dbReference>
<keyword evidence="4" id="KW-0378">Hydrolase</keyword>
<keyword evidence="5" id="KW-0460">Magnesium</keyword>
<dbReference type="GO" id="GO:0003676">
    <property type="term" value="F:nucleic acid binding"/>
    <property type="evidence" value="ECO:0007669"/>
    <property type="project" value="InterPro"/>
</dbReference>
<evidence type="ECO:0000256" key="11">
    <source>
        <dbReference type="SAM" id="MobiDB-lite"/>
    </source>
</evidence>
<evidence type="ECO:0000256" key="6">
    <source>
        <dbReference type="ARBA" id="ARBA00022908"/>
    </source>
</evidence>
<dbReference type="GO" id="GO:0003887">
    <property type="term" value="F:DNA-directed DNA polymerase activity"/>
    <property type="evidence" value="ECO:0007669"/>
    <property type="project" value="UniProtKB-KW"/>
</dbReference>
<sequence>MEEKSIGGSNYFLTIVDDFTRYTQVYFLCSKDEVFDRIREFITQAERETGLRLKAIRTDNGTEFVNQRVEKLLKSKGIKHQRSAVMVPQQNGVVERAQRSIVERARCMLADAGLPKCYWAEAVSTAVYLNNRSPTKSVKDMTPIEAWTGEKPDLSHLRIFGCEVMVKIPSKKRQKWDAKSKKMIFIGYCATTKCYRVIDPVSKAIEISRDVEFFEKKNTSNPEGCQTEKLHRPKPPIAKEKATSVDIRTLATAPARRPEQTEAETSPASSSADSEDGSASSITEKEEELPLETFYDFDEDSSDSEMENNVEPETPARKSSRKHRPKQFPDFVTYFASQPHDDVPMSAKQALSSPQAPEWSEAMAAELSSLEENDTYEWVDLPKGKRPLSMKWVFRLKPSEQNSIKFKARLVVRGCHQKEGIDYKDTFSPVIRNASLRYLFALAVKENLNIHHFDVTTAYLHGNLEEDIYVKPPEEAINSPGNKGKFWRLKKAVYGLKQSGRCWYQRLHEALVGLKLKQSKAEPCLYHRRTGSETVVIGVFVDDALILTKNEKTKNDIFDALRAQFAMKDLGEVKQFL</sequence>
<evidence type="ECO:0000256" key="2">
    <source>
        <dbReference type="ARBA" id="ARBA00022723"/>
    </source>
</evidence>
<keyword evidence="9" id="KW-0233">DNA recombination</keyword>
<evidence type="ECO:0000313" key="13">
    <source>
        <dbReference type="EMBL" id="CAB0004139.1"/>
    </source>
</evidence>
<evidence type="ECO:0000256" key="5">
    <source>
        <dbReference type="ARBA" id="ARBA00022842"/>
    </source>
</evidence>
<gene>
    <name evidence="13" type="ORF">NTEN_LOCUS9616</name>
</gene>
<dbReference type="PROSITE" id="PS50994">
    <property type="entry name" value="INTEGRASE"/>
    <property type="match status" value="1"/>
</dbReference>
<dbReference type="InterPro" id="IPR012337">
    <property type="entry name" value="RNaseH-like_sf"/>
</dbReference>
<feature type="domain" description="Integrase catalytic" evidence="12">
    <location>
        <begin position="1"/>
        <end position="151"/>
    </location>
</feature>
<feature type="region of interest" description="Disordered" evidence="11">
    <location>
        <begin position="218"/>
        <end position="324"/>
    </location>
</feature>
<dbReference type="PANTHER" id="PTHR42648:SF11">
    <property type="entry name" value="TRANSPOSON TY4-P GAG-POL POLYPROTEIN"/>
    <property type="match status" value="1"/>
</dbReference>
<name>A0A6H5GR14_9HEMI</name>
<evidence type="ECO:0000256" key="9">
    <source>
        <dbReference type="ARBA" id="ARBA00023172"/>
    </source>
</evidence>
<dbReference type="GO" id="GO:0016787">
    <property type="term" value="F:hydrolase activity"/>
    <property type="evidence" value="ECO:0007669"/>
    <property type="project" value="UniProtKB-KW"/>
</dbReference>
<evidence type="ECO:0000256" key="10">
    <source>
        <dbReference type="ARBA" id="ARBA00023268"/>
    </source>
</evidence>
<evidence type="ECO:0000259" key="12">
    <source>
        <dbReference type="PROSITE" id="PS50994"/>
    </source>
</evidence>
<keyword evidence="1" id="KW-0540">Nuclease</keyword>
<dbReference type="OrthoDB" id="6629191at2759"/>
<accession>A0A6H5GR14</accession>
<dbReference type="Proteomes" id="UP000479000">
    <property type="component" value="Unassembled WGS sequence"/>
</dbReference>
<keyword evidence="7" id="KW-0695">RNA-directed DNA polymerase</keyword>
<dbReference type="SUPFAM" id="SSF56672">
    <property type="entry name" value="DNA/RNA polymerases"/>
    <property type="match status" value="1"/>
</dbReference>
<keyword evidence="10" id="KW-0511">Multifunctional enzyme</keyword>
<dbReference type="SUPFAM" id="SSF53098">
    <property type="entry name" value="Ribonuclease H-like"/>
    <property type="match status" value="1"/>
</dbReference>
<dbReference type="InterPro" id="IPR043502">
    <property type="entry name" value="DNA/RNA_pol_sf"/>
</dbReference>
<reference evidence="13 14" key="1">
    <citation type="submission" date="2020-02" db="EMBL/GenBank/DDBJ databases">
        <authorList>
            <person name="Ferguson B K."/>
        </authorList>
    </citation>
    <scope>NUCLEOTIDE SEQUENCE [LARGE SCALE GENOMIC DNA]</scope>
</reference>
<dbReference type="AlphaFoldDB" id="A0A6H5GR14"/>
<keyword evidence="8" id="KW-0548">Nucleotidyltransferase</keyword>
<dbReference type="GO" id="GO:0042575">
    <property type="term" value="C:DNA polymerase complex"/>
    <property type="evidence" value="ECO:0007669"/>
    <property type="project" value="UniProtKB-ARBA"/>
</dbReference>
<evidence type="ECO:0000256" key="4">
    <source>
        <dbReference type="ARBA" id="ARBA00022801"/>
    </source>
</evidence>
<keyword evidence="6" id="KW-0229">DNA integration</keyword>
<dbReference type="InterPro" id="IPR001584">
    <property type="entry name" value="Integrase_cat-core"/>
</dbReference>
<dbReference type="EMBL" id="CADCXU010014513">
    <property type="protein sequence ID" value="CAB0004139.1"/>
    <property type="molecule type" value="Genomic_DNA"/>
</dbReference>
<feature type="non-terminal residue" evidence="13">
    <location>
        <position position="577"/>
    </location>
</feature>
<evidence type="ECO:0000256" key="3">
    <source>
        <dbReference type="ARBA" id="ARBA00022759"/>
    </source>
</evidence>
<feature type="compositionally biased region" description="Low complexity" evidence="11">
    <location>
        <begin position="263"/>
        <end position="281"/>
    </location>
</feature>
<dbReference type="Pfam" id="PF07727">
    <property type="entry name" value="RVT_2"/>
    <property type="match status" value="1"/>
</dbReference>
<dbReference type="InterPro" id="IPR039537">
    <property type="entry name" value="Retrotran_Ty1/copia-like"/>
</dbReference>
<keyword evidence="3" id="KW-0255">Endonuclease</keyword>
<dbReference type="Pfam" id="PF25597">
    <property type="entry name" value="SH3_retrovirus"/>
    <property type="match status" value="1"/>
</dbReference>
<dbReference type="GO" id="GO:0004519">
    <property type="term" value="F:endonuclease activity"/>
    <property type="evidence" value="ECO:0007669"/>
    <property type="project" value="UniProtKB-KW"/>
</dbReference>